<dbReference type="InterPro" id="IPR013785">
    <property type="entry name" value="Aldolase_TIM"/>
</dbReference>
<reference evidence="1 2" key="1">
    <citation type="journal article" date="2021" name="bioRxiv">
        <title>Chromosome-scale and haplotype-resolved genome assembly of a tetraploid potato cultivar.</title>
        <authorList>
            <person name="Sun H."/>
            <person name="Jiao W.-B."/>
            <person name="Krause K."/>
            <person name="Campoy J.A."/>
            <person name="Goel M."/>
            <person name="Folz-Donahue K."/>
            <person name="Kukat C."/>
            <person name="Huettel B."/>
            <person name="Schneeberger K."/>
        </authorList>
    </citation>
    <scope>NUCLEOTIDE SEQUENCE [LARGE SCALE GENOMIC DNA]</scope>
    <source>
        <strain evidence="1">SolTubOtavaFocal</strain>
        <tissue evidence="1">Leaves</tissue>
    </source>
</reference>
<dbReference type="Gene3D" id="3.20.20.70">
    <property type="entry name" value="Aldolase class I"/>
    <property type="match status" value="1"/>
</dbReference>
<protein>
    <submittedName>
        <fullName evidence="1">Uncharacterized protein</fullName>
    </submittedName>
</protein>
<dbReference type="InterPro" id="IPR011060">
    <property type="entry name" value="RibuloseP-bd_barrel"/>
</dbReference>
<dbReference type="Proteomes" id="UP000826656">
    <property type="component" value="Unassembled WGS sequence"/>
</dbReference>
<dbReference type="SUPFAM" id="SSF51366">
    <property type="entry name" value="Ribulose-phoshate binding barrel"/>
    <property type="match status" value="1"/>
</dbReference>
<proteinExistence type="predicted"/>
<dbReference type="EMBL" id="JAIVGD010000013">
    <property type="protein sequence ID" value="KAH0762454.1"/>
    <property type="molecule type" value="Genomic_DNA"/>
</dbReference>
<accession>A0ABQ7VEI7</accession>
<comment type="caution">
    <text evidence="1">The sequence shown here is derived from an EMBL/GenBank/DDBJ whole genome shotgun (WGS) entry which is preliminary data.</text>
</comment>
<keyword evidence="2" id="KW-1185">Reference proteome</keyword>
<organism evidence="1 2">
    <name type="scientific">Solanum tuberosum</name>
    <name type="common">Potato</name>
    <dbReference type="NCBI Taxonomy" id="4113"/>
    <lineage>
        <taxon>Eukaryota</taxon>
        <taxon>Viridiplantae</taxon>
        <taxon>Streptophyta</taxon>
        <taxon>Embryophyta</taxon>
        <taxon>Tracheophyta</taxon>
        <taxon>Spermatophyta</taxon>
        <taxon>Magnoliopsida</taxon>
        <taxon>eudicotyledons</taxon>
        <taxon>Gunneridae</taxon>
        <taxon>Pentapetalae</taxon>
        <taxon>asterids</taxon>
        <taxon>lamiids</taxon>
        <taxon>Solanales</taxon>
        <taxon>Solanaceae</taxon>
        <taxon>Solanoideae</taxon>
        <taxon>Solaneae</taxon>
        <taxon>Solanum</taxon>
    </lineage>
</organism>
<evidence type="ECO:0000313" key="1">
    <source>
        <dbReference type="EMBL" id="KAH0762454.1"/>
    </source>
</evidence>
<gene>
    <name evidence="1" type="ORF">KY290_018527</name>
</gene>
<evidence type="ECO:0000313" key="2">
    <source>
        <dbReference type="Proteomes" id="UP000826656"/>
    </source>
</evidence>
<sequence>MQGMDGLVVEESRLFTLADIGYVQEADVKPVLVGELLVKQKDPTKGITELFGKDISC</sequence>
<name>A0ABQ7VEI7_SOLTU</name>